<dbReference type="InterPro" id="IPR032675">
    <property type="entry name" value="LRR_dom_sf"/>
</dbReference>
<protein>
    <submittedName>
        <fullName evidence="1">Uncharacterized protein</fullName>
    </submittedName>
</protein>
<dbReference type="PANTHER" id="PTHR45661">
    <property type="entry name" value="SURFACE ANTIGEN"/>
    <property type="match status" value="1"/>
</dbReference>
<name>A0A9W7EHA2_9STRA</name>
<gene>
    <name evidence="1" type="ORF">TL16_g07909</name>
</gene>
<comment type="caution">
    <text evidence="1">The sequence shown here is derived from an EMBL/GenBank/DDBJ whole genome shotgun (WGS) entry which is preliminary data.</text>
</comment>
<dbReference type="AlphaFoldDB" id="A0A9W7EHA2"/>
<dbReference type="InterPro" id="IPR026906">
    <property type="entry name" value="LRR_5"/>
</dbReference>
<dbReference type="Gene3D" id="3.80.10.10">
    <property type="entry name" value="Ribonuclease Inhibitor"/>
    <property type="match status" value="1"/>
</dbReference>
<proteinExistence type="predicted"/>
<dbReference type="Proteomes" id="UP001162640">
    <property type="component" value="Unassembled WGS sequence"/>
</dbReference>
<dbReference type="EMBL" id="BLQM01000255">
    <property type="protein sequence ID" value="GMH78707.1"/>
    <property type="molecule type" value="Genomic_DNA"/>
</dbReference>
<reference evidence="2" key="1">
    <citation type="journal article" date="2023" name="Commun. Biol.">
        <title>Genome analysis of Parmales, the sister group of diatoms, reveals the evolutionary specialization of diatoms from phago-mixotrophs to photoautotrophs.</title>
        <authorList>
            <person name="Ban H."/>
            <person name="Sato S."/>
            <person name="Yoshikawa S."/>
            <person name="Yamada K."/>
            <person name="Nakamura Y."/>
            <person name="Ichinomiya M."/>
            <person name="Sato N."/>
            <person name="Blanc-Mathieu R."/>
            <person name="Endo H."/>
            <person name="Kuwata A."/>
            <person name="Ogata H."/>
        </authorList>
    </citation>
    <scope>NUCLEOTIDE SEQUENCE [LARGE SCALE GENOMIC DNA]</scope>
</reference>
<dbReference type="SUPFAM" id="SSF52058">
    <property type="entry name" value="L domain-like"/>
    <property type="match status" value="1"/>
</dbReference>
<organism evidence="1 2">
    <name type="scientific">Triparma laevis f. inornata</name>
    <dbReference type="NCBI Taxonomy" id="1714386"/>
    <lineage>
        <taxon>Eukaryota</taxon>
        <taxon>Sar</taxon>
        <taxon>Stramenopiles</taxon>
        <taxon>Ochrophyta</taxon>
        <taxon>Bolidophyceae</taxon>
        <taxon>Parmales</taxon>
        <taxon>Triparmaceae</taxon>
        <taxon>Triparma</taxon>
    </lineage>
</organism>
<evidence type="ECO:0000313" key="1">
    <source>
        <dbReference type="EMBL" id="GMH78707.1"/>
    </source>
</evidence>
<sequence length="274" mass="30288">MSRKRGGEDEGNVNGEGTLEVPLAESLTISTVVSTAPATTDQALTVSTAPVSVEDFMATDDFRRLFQKYVSIVELYHTYRLSTDDFMQTPEFYRHFLDYVPVCTLMSMKLVNKELRIITEQFVLAGKRLGGLIVHDGRDEHDGRVGGVGGVTLEAIKEMYKNVTEVTFPLNITKVGQYACTFAVNLVVVDISEGVESIGYRAFGYCSSLTTVSFPATIISICLAAFSGCRSLKNVDLFHTNLQELDDKAFYCCSELKSITIPDSLQTLGDKIFY</sequence>
<dbReference type="InterPro" id="IPR053139">
    <property type="entry name" value="Surface_bspA-like"/>
</dbReference>
<accession>A0A9W7EHA2</accession>
<dbReference type="PANTHER" id="PTHR45661:SF3">
    <property type="entry name" value="IG-LIKE DOMAIN-CONTAINING PROTEIN"/>
    <property type="match status" value="1"/>
</dbReference>
<dbReference type="Pfam" id="PF13306">
    <property type="entry name" value="LRR_5"/>
    <property type="match status" value="1"/>
</dbReference>
<evidence type="ECO:0000313" key="2">
    <source>
        <dbReference type="Proteomes" id="UP001162640"/>
    </source>
</evidence>